<reference evidence="1 2" key="1">
    <citation type="submission" date="2024-10" db="EMBL/GenBank/DDBJ databases">
        <title>The Natural Products Discovery Center: Release of the First 8490 Sequenced Strains for Exploring Actinobacteria Biosynthetic Diversity.</title>
        <authorList>
            <person name="Kalkreuter E."/>
            <person name="Kautsar S.A."/>
            <person name="Yang D."/>
            <person name="Bader C.D."/>
            <person name="Teijaro C.N."/>
            <person name="Fluegel L."/>
            <person name="Davis C.M."/>
            <person name="Simpson J.R."/>
            <person name="Lauterbach L."/>
            <person name="Steele A.D."/>
            <person name="Gui C."/>
            <person name="Meng S."/>
            <person name="Li G."/>
            <person name="Viehrig K."/>
            <person name="Ye F."/>
            <person name="Su P."/>
            <person name="Kiefer A.F."/>
            <person name="Nichols A."/>
            <person name="Cepeda A.J."/>
            <person name="Yan W."/>
            <person name="Fan B."/>
            <person name="Jiang Y."/>
            <person name="Adhikari A."/>
            <person name="Zheng C.-J."/>
            <person name="Schuster L."/>
            <person name="Cowan T.M."/>
            <person name="Smanski M.J."/>
            <person name="Chevrette M.G."/>
            <person name="De Carvalho L.P.S."/>
            <person name="Shen B."/>
        </authorList>
    </citation>
    <scope>NUCLEOTIDE SEQUENCE [LARGE SCALE GENOMIC DNA]</scope>
    <source>
        <strain evidence="1 2">NPDC007147</strain>
    </source>
</reference>
<evidence type="ECO:0000313" key="1">
    <source>
        <dbReference type="EMBL" id="MFE9168827.1"/>
    </source>
</evidence>
<evidence type="ECO:0000313" key="2">
    <source>
        <dbReference type="Proteomes" id="UP001601197"/>
    </source>
</evidence>
<dbReference type="RefSeq" id="WP_388343270.1">
    <property type="nucleotide sequence ID" value="NZ_JBIAFJ010000002.1"/>
</dbReference>
<protein>
    <submittedName>
        <fullName evidence="1">Uncharacterized protein</fullName>
    </submittedName>
</protein>
<dbReference type="EMBL" id="JBIAFJ010000002">
    <property type="protein sequence ID" value="MFE9168827.1"/>
    <property type="molecule type" value="Genomic_DNA"/>
</dbReference>
<proteinExistence type="predicted"/>
<sequence>MTDHASPLEDDPVSVELAERVERLCREHGRNGDLADMFEEAGAEELLDTFIALLTRENTDPVRLSATLDAIDEALASIGLHGLTRPNRSWSQLPGVRPRSPEVACYVCPLKRCDRVESESARCSLAERPLERVRLA</sequence>
<keyword evidence="2" id="KW-1185">Reference proteome</keyword>
<organism evidence="1 2">
    <name type="scientific">Streptomyces kebangsaanensis</name>
    <dbReference type="NCBI Taxonomy" id="864058"/>
    <lineage>
        <taxon>Bacteria</taxon>
        <taxon>Bacillati</taxon>
        <taxon>Actinomycetota</taxon>
        <taxon>Actinomycetes</taxon>
        <taxon>Kitasatosporales</taxon>
        <taxon>Streptomycetaceae</taxon>
        <taxon>Streptomyces</taxon>
    </lineage>
</organism>
<comment type="caution">
    <text evidence="1">The sequence shown here is derived from an EMBL/GenBank/DDBJ whole genome shotgun (WGS) entry which is preliminary data.</text>
</comment>
<name>A0ABW6KNL3_9ACTN</name>
<gene>
    <name evidence="1" type="ORF">ACFYNZ_04735</name>
</gene>
<accession>A0ABW6KNL3</accession>
<dbReference type="Proteomes" id="UP001601197">
    <property type="component" value="Unassembled WGS sequence"/>
</dbReference>